<dbReference type="Proteomes" id="UP001175000">
    <property type="component" value="Unassembled WGS sequence"/>
</dbReference>
<evidence type="ECO:0000256" key="4">
    <source>
        <dbReference type="ARBA" id="ARBA00013948"/>
    </source>
</evidence>
<dbReference type="EMBL" id="JAULSU010000001">
    <property type="protein sequence ID" value="KAK0633946.1"/>
    <property type="molecule type" value="Genomic_DNA"/>
</dbReference>
<gene>
    <name evidence="12" type="ORF">B0T14DRAFT_492015</name>
</gene>
<dbReference type="Gene3D" id="1.10.510.10">
    <property type="entry name" value="Transferase(Phosphotransferase) domain 1"/>
    <property type="match status" value="1"/>
</dbReference>
<comment type="catalytic activity">
    <reaction evidence="8">
        <text>L-threonyl-[protein] + ATP = O-phospho-L-threonyl-[protein] + ADP + H(+)</text>
        <dbReference type="Rhea" id="RHEA:46608"/>
        <dbReference type="Rhea" id="RHEA-COMP:11060"/>
        <dbReference type="Rhea" id="RHEA-COMP:11605"/>
        <dbReference type="ChEBI" id="CHEBI:15378"/>
        <dbReference type="ChEBI" id="CHEBI:30013"/>
        <dbReference type="ChEBI" id="CHEBI:30616"/>
        <dbReference type="ChEBI" id="CHEBI:61977"/>
        <dbReference type="ChEBI" id="CHEBI:456216"/>
        <dbReference type="EC" id="2.7.11.1"/>
    </reaction>
</comment>
<evidence type="ECO:0000256" key="6">
    <source>
        <dbReference type="ARBA" id="ARBA00030980"/>
    </source>
</evidence>
<organism evidence="12 13">
    <name type="scientific">Immersiella caudata</name>
    <dbReference type="NCBI Taxonomy" id="314043"/>
    <lineage>
        <taxon>Eukaryota</taxon>
        <taxon>Fungi</taxon>
        <taxon>Dikarya</taxon>
        <taxon>Ascomycota</taxon>
        <taxon>Pezizomycotina</taxon>
        <taxon>Sordariomycetes</taxon>
        <taxon>Sordariomycetidae</taxon>
        <taxon>Sordariales</taxon>
        <taxon>Lasiosphaeriaceae</taxon>
        <taxon>Immersiella</taxon>
    </lineage>
</organism>
<proteinExistence type="predicted"/>
<dbReference type="EC" id="2.7.11.1" evidence="3"/>
<dbReference type="PROSITE" id="PS00109">
    <property type="entry name" value="PROTEIN_KINASE_TYR"/>
    <property type="match status" value="1"/>
</dbReference>
<evidence type="ECO:0000256" key="8">
    <source>
        <dbReference type="ARBA" id="ARBA00047899"/>
    </source>
</evidence>
<dbReference type="PROSITE" id="PS50011">
    <property type="entry name" value="PROTEIN_KINASE_DOM"/>
    <property type="match status" value="1"/>
</dbReference>
<dbReference type="InterPro" id="IPR011009">
    <property type="entry name" value="Kinase-like_dom_sf"/>
</dbReference>
<comment type="catalytic activity">
    <reaction evidence="9">
        <text>L-seryl-[protein] + ATP = O-phospho-L-seryl-[protein] + ADP + H(+)</text>
        <dbReference type="Rhea" id="RHEA:17989"/>
        <dbReference type="Rhea" id="RHEA-COMP:9863"/>
        <dbReference type="Rhea" id="RHEA-COMP:11604"/>
        <dbReference type="ChEBI" id="CHEBI:15378"/>
        <dbReference type="ChEBI" id="CHEBI:29999"/>
        <dbReference type="ChEBI" id="CHEBI:30616"/>
        <dbReference type="ChEBI" id="CHEBI:83421"/>
        <dbReference type="ChEBI" id="CHEBI:456216"/>
        <dbReference type="EC" id="2.7.11.1"/>
    </reaction>
</comment>
<evidence type="ECO:0000256" key="7">
    <source>
        <dbReference type="ARBA" id="ARBA00033194"/>
    </source>
</evidence>
<accession>A0AA39XH84</accession>
<evidence type="ECO:0000256" key="3">
    <source>
        <dbReference type="ARBA" id="ARBA00012513"/>
    </source>
</evidence>
<feature type="compositionally biased region" description="Pro residues" evidence="10">
    <location>
        <begin position="290"/>
        <end position="299"/>
    </location>
</feature>
<evidence type="ECO:0000256" key="1">
    <source>
        <dbReference type="ARBA" id="ARBA00003747"/>
    </source>
</evidence>
<evidence type="ECO:0000256" key="9">
    <source>
        <dbReference type="ARBA" id="ARBA00048679"/>
    </source>
</evidence>
<dbReference type="GO" id="GO:0005524">
    <property type="term" value="F:ATP binding"/>
    <property type="evidence" value="ECO:0007669"/>
    <property type="project" value="InterPro"/>
</dbReference>
<dbReference type="SUPFAM" id="SSF56112">
    <property type="entry name" value="Protein kinase-like (PK-like)"/>
    <property type="match status" value="1"/>
</dbReference>
<evidence type="ECO:0000313" key="12">
    <source>
        <dbReference type="EMBL" id="KAK0633946.1"/>
    </source>
</evidence>
<comment type="function">
    <text evidence="1">Component of the EKC/KEOPS complex that is required for the formation of a threonylcarbamoyl group on adenosine at position 37 (t(6)A37) in tRNAs that read codons beginning with adenine. The complex is probably involved in the transfer of the threonylcarbamoyl moiety of threonylcarbamoyl-AMP (TC-AMP) to the N6 group of A37. BUD32 has ATPase activity in the context of the EKC/KEOPS complex and likely plays a supporting role to the catalytic subunit KAE1. The EKC/KEOPS complex also promotes both telomere uncapping and telomere elongation. The complex is required for efficient recruitment of transcriptional coactivators.</text>
</comment>
<feature type="region of interest" description="Disordered" evidence="10">
    <location>
        <begin position="221"/>
        <end position="313"/>
    </location>
</feature>
<dbReference type="GO" id="GO:0004674">
    <property type="term" value="F:protein serine/threonine kinase activity"/>
    <property type="evidence" value="ECO:0007669"/>
    <property type="project" value="UniProtKB-EC"/>
</dbReference>
<evidence type="ECO:0000256" key="5">
    <source>
        <dbReference type="ARBA" id="ARBA00019973"/>
    </source>
</evidence>
<feature type="compositionally biased region" description="Low complexity" evidence="10">
    <location>
        <begin position="21"/>
        <end position="31"/>
    </location>
</feature>
<comment type="caution">
    <text evidence="12">The sequence shown here is derived from an EMBL/GenBank/DDBJ whole genome shotgun (WGS) entry which is preliminary data.</text>
</comment>
<evidence type="ECO:0000256" key="10">
    <source>
        <dbReference type="SAM" id="MobiDB-lite"/>
    </source>
</evidence>
<evidence type="ECO:0000256" key="2">
    <source>
        <dbReference type="ARBA" id="ARBA00011534"/>
    </source>
</evidence>
<evidence type="ECO:0000259" key="11">
    <source>
        <dbReference type="PROSITE" id="PS50011"/>
    </source>
</evidence>
<sequence>MIDDGRDVTAVVMKADGTVVSTSSDDSADVTPGTYYAPPDDYQLPSSTKPPTIARDRLVEVKRLGPFVDVVRPVSQPSGRLVFKHYEDDKVMTDVWYSAHFLAGMAEHPNFVSLRHLVLDERGGVVGYTMPFIPGGTLQSARRTRVFKLKWAKQLLQALDELHLERGINHQDIRTRNLMVDPTTDNLIIIDLRKARHRGEVLGTCVPPAASELRGVTFDPFDLGTAGTDDAEGGAPRPRPLTAVNPPPGTFSSSSFTIQSTKEANPEKERKKQEQGGEKEETAVVDSAPGYPPRQPGRGPPRRSHRLASPAPR</sequence>
<keyword evidence="13" id="KW-1185">Reference proteome</keyword>
<name>A0AA39XH84_9PEZI</name>
<feature type="compositionally biased region" description="Basic and acidic residues" evidence="10">
    <location>
        <begin position="264"/>
        <end position="282"/>
    </location>
</feature>
<evidence type="ECO:0000313" key="13">
    <source>
        <dbReference type="Proteomes" id="UP001175000"/>
    </source>
</evidence>
<dbReference type="InterPro" id="IPR008266">
    <property type="entry name" value="Tyr_kinase_AS"/>
</dbReference>
<reference evidence="12" key="1">
    <citation type="submission" date="2023-06" db="EMBL/GenBank/DDBJ databases">
        <title>Genome-scale phylogeny and comparative genomics of the fungal order Sordariales.</title>
        <authorList>
            <consortium name="Lawrence Berkeley National Laboratory"/>
            <person name="Hensen N."/>
            <person name="Bonometti L."/>
            <person name="Westerberg I."/>
            <person name="Brannstrom I.O."/>
            <person name="Guillou S."/>
            <person name="Cros-Aarteil S."/>
            <person name="Calhoun S."/>
            <person name="Haridas S."/>
            <person name="Kuo A."/>
            <person name="Mondo S."/>
            <person name="Pangilinan J."/>
            <person name="Riley R."/>
            <person name="Labutti K."/>
            <person name="Andreopoulos B."/>
            <person name="Lipzen A."/>
            <person name="Chen C."/>
            <person name="Yanf M."/>
            <person name="Daum C."/>
            <person name="Ng V."/>
            <person name="Clum A."/>
            <person name="Steindorff A."/>
            <person name="Ohm R."/>
            <person name="Martin F."/>
            <person name="Silar P."/>
            <person name="Natvig D."/>
            <person name="Lalanne C."/>
            <person name="Gautier V."/>
            <person name="Ament-Velasquez S.L."/>
            <person name="Kruys A."/>
            <person name="Hutchinson M.I."/>
            <person name="Powell A.J."/>
            <person name="Barry K."/>
            <person name="Miller A.N."/>
            <person name="Grigoriev I.V."/>
            <person name="Debuchy R."/>
            <person name="Gladieux P."/>
            <person name="Thoren M.H."/>
            <person name="Johannesson H."/>
        </authorList>
    </citation>
    <scope>NUCLEOTIDE SEQUENCE</scope>
    <source>
        <strain evidence="12">CBS 606.72</strain>
    </source>
</reference>
<comment type="subunit">
    <text evidence="2">Component of the EKC/KEOPS complex composed of at least BUD32, CGI121, GON7, KAE1 and PCC1; the whole complex dimerizes.</text>
</comment>
<dbReference type="InterPro" id="IPR000719">
    <property type="entry name" value="Prot_kinase_dom"/>
</dbReference>
<dbReference type="AlphaFoldDB" id="A0AA39XH84"/>
<feature type="domain" description="Protein kinase" evidence="11">
    <location>
        <begin position="56"/>
        <end position="313"/>
    </location>
</feature>
<protein>
    <recommendedName>
        <fullName evidence="5">EKC/KEOPS complex subunit BUD32</fullName>
        <ecNumber evidence="3">2.7.11.1</ecNumber>
    </recommendedName>
    <alternativeName>
        <fullName evidence="6 7">Atypical Serine/threonine protein kinase BUD32</fullName>
    </alternativeName>
    <alternativeName>
        <fullName evidence="4">EKC/KEOPS complex subunit bud32</fullName>
    </alternativeName>
</protein>
<feature type="region of interest" description="Disordered" evidence="10">
    <location>
        <begin position="21"/>
        <end position="49"/>
    </location>
</feature>